<dbReference type="SUPFAM" id="SSF52374">
    <property type="entry name" value="Nucleotidylyl transferase"/>
    <property type="match status" value="1"/>
</dbReference>
<dbReference type="PANTHER" id="PTHR46969">
    <property type="entry name" value="BIFUNCTIONAL PROTEIN HLDE"/>
    <property type="match status" value="1"/>
</dbReference>
<feature type="domain" description="Cytidyltransferase-like" evidence="8">
    <location>
        <begin position="17"/>
        <end position="102"/>
    </location>
</feature>
<reference evidence="9 10" key="1">
    <citation type="submission" date="2018-03" db="EMBL/GenBank/DDBJ databases">
        <title>Genomic Encyclopedia of Type Strains, Phase III (KMG-III): the genomes of soil and plant-associated and newly described type strains.</title>
        <authorList>
            <person name="Whitman W."/>
        </authorList>
    </citation>
    <scope>NUCLEOTIDE SEQUENCE [LARGE SCALE GENOMIC DNA]</scope>
    <source>
        <strain evidence="9 10">MWH-P2sevCIIIb</strain>
    </source>
</reference>
<sequence length="484" mass="53251">MSISDIRKIFQLERVFVYGDFFVLHPGHVRFLKFAASCGDKLYVGINNSQPNPNFPSPKERLETLRSLNLEAEIFIIETSVKEVLEDLRPDTLVKGKEHKAQHNEEVEWLSAWGGKLLFASGESTYSSDELLPAKPKDLHTYWVKPQEFMSRHRCDTPQLEEIIHNFQSKHIIVIGDLIIDEYVNCNALGMSREDPTLVVSPQDSKKFLGGAGIVASHAHSLGATVNFISVTGDDNTAQFAEDLLNSYGVKSTLFIDPSRPTTLKQRYRVSDKTMLRVSHLRQHEIDQEIVDKIEASLRDLIPQADALIFADFNYGCLPQSLVIKLIELAQQHRLIIGADCQSSSQIGDISRYVGATFVTPTEHEARLALRDSQSGLAHIGNQLLDKTNASNAFITLGSAGVLVVCRDADKQSGLKADLLPALNTVPVDTSGAGDSLLVTSTLAMASKASAFQAAYLGSLCAAIQVSRVGNIPIKLSELKQVLQ</sequence>
<dbReference type="Pfam" id="PF01467">
    <property type="entry name" value="CTP_transf_like"/>
    <property type="match status" value="1"/>
</dbReference>
<evidence type="ECO:0000256" key="1">
    <source>
        <dbReference type="ARBA" id="ARBA00002319"/>
    </source>
</evidence>
<comment type="function">
    <text evidence="1">Catalyzes the phosphorylation of D-glycero-D-manno-heptose 7-phosphate at the C-1 position to selectively form D-glycero-beta-D-manno-heptose-1,7-bisphosphate.</text>
</comment>
<dbReference type="EMBL" id="PVTV01000017">
    <property type="protein sequence ID" value="PRY96580.1"/>
    <property type="molecule type" value="Genomic_DNA"/>
</dbReference>
<evidence type="ECO:0000256" key="6">
    <source>
        <dbReference type="ARBA" id="ARBA00023277"/>
    </source>
</evidence>
<dbReference type="InterPro" id="IPR014729">
    <property type="entry name" value="Rossmann-like_a/b/a_fold"/>
</dbReference>
<dbReference type="Gene3D" id="3.40.50.620">
    <property type="entry name" value="HUPs"/>
    <property type="match status" value="1"/>
</dbReference>
<evidence type="ECO:0000313" key="9">
    <source>
        <dbReference type="EMBL" id="PRY96580.1"/>
    </source>
</evidence>
<dbReference type="GO" id="GO:0005829">
    <property type="term" value="C:cytosol"/>
    <property type="evidence" value="ECO:0007669"/>
    <property type="project" value="TreeGrafter"/>
</dbReference>
<comment type="caution">
    <text evidence="9">The sequence shown here is derived from an EMBL/GenBank/DDBJ whole genome shotgun (WGS) entry which is preliminary data.</text>
</comment>
<keyword evidence="3" id="KW-0808">Transferase</keyword>
<evidence type="ECO:0000256" key="4">
    <source>
        <dbReference type="ARBA" id="ARBA00022777"/>
    </source>
</evidence>
<evidence type="ECO:0000259" key="7">
    <source>
        <dbReference type="Pfam" id="PF00294"/>
    </source>
</evidence>
<keyword evidence="4 9" id="KW-0418">Kinase</keyword>
<gene>
    <name evidence="9" type="ORF">BCM14_2821</name>
</gene>
<evidence type="ECO:0000259" key="8">
    <source>
        <dbReference type="Pfam" id="PF01467"/>
    </source>
</evidence>
<dbReference type="GO" id="GO:0033785">
    <property type="term" value="F:heptose 7-phosphate kinase activity"/>
    <property type="evidence" value="ECO:0007669"/>
    <property type="project" value="TreeGrafter"/>
</dbReference>
<dbReference type="Proteomes" id="UP000238308">
    <property type="component" value="Unassembled WGS sequence"/>
</dbReference>
<dbReference type="Gene3D" id="3.40.1190.20">
    <property type="match status" value="1"/>
</dbReference>
<dbReference type="Pfam" id="PF00294">
    <property type="entry name" value="PfkB"/>
    <property type="match status" value="1"/>
</dbReference>
<dbReference type="AlphaFoldDB" id="A0A2T0XCC4"/>
<dbReference type="SUPFAM" id="SSF53613">
    <property type="entry name" value="Ribokinase-like"/>
    <property type="match status" value="1"/>
</dbReference>
<dbReference type="RefSeq" id="WP_106228640.1">
    <property type="nucleotide sequence ID" value="NZ_PVTV01000017.1"/>
</dbReference>
<dbReference type="NCBIfam" id="TIGR00125">
    <property type="entry name" value="cyt_tran_rel"/>
    <property type="match status" value="1"/>
</dbReference>
<proteinExistence type="predicted"/>
<organism evidence="9 10">
    <name type="scientific">Jezberella montanilacus</name>
    <dbReference type="NCBI Taxonomy" id="323426"/>
    <lineage>
        <taxon>Bacteria</taxon>
        <taxon>Pseudomonadati</taxon>
        <taxon>Pseudomonadota</taxon>
        <taxon>Betaproteobacteria</taxon>
        <taxon>Burkholderiales</taxon>
        <taxon>Alcaligenaceae</taxon>
        <taxon>Jezberella</taxon>
    </lineage>
</organism>
<dbReference type="OrthoDB" id="9802794at2"/>
<protein>
    <submittedName>
        <fullName evidence="9">RfaE bifunctional protein kinase chain/domain</fullName>
    </submittedName>
</protein>
<keyword evidence="10" id="KW-1185">Reference proteome</keyword>
<keyword evidence="6" id="KW-0119">Carbohydrate metabolism</keyword>
<evidence type="ECO:0000313" key="10">
    <source>
        <dbReference type="Proteomes" id="UP000238308"/>
    </source>
</evidence>
<evidence type="ECO:0000256" key="2">
    <source>
        <dbReference type="ARBA" id="ARBA00003753"/>
    </source>
</evidence>
<keyword evidence="5" id="KW-0511">Multifunctional enzyme</keyword>
<dbReference type="GO" id="GO:0016773">
    <property type="term" value="F:phosphotransferase activity, alcohol group as acceptor"/>
    <property type="evidence" value="ECO:0007669"/>
    <property type="project" value="InterPro"/>
</dbReference>
<comment type="function">
    <text evidence="2">Catalyzes the ADP transfer from ATP to D-glycero-beta-D-manno-heptose 1-phosphate, yielding ADP-D-glycero-beta-D-manno-heptose.</text>
</comment>
<accession>A0A2T0XCC4</accession>
<evidence type="ECO:0000256" key="5">
    <source>
        <dbReference type="ARBA" id="ARBA00023268"/>
    </source>
</evidence>
<dbReference type="GO" id="GO:0033786">
    <property type="term" value="F:heptose-1-phosphate adenylyltransferase activity"/>
    <property type="evidence" value="ECO:0007669"/>
    <property type="project" value="TreeGrafter"/>
</dbReference>
<dbReference type="InterPro" id="IPR004821">
    <property type="entry name" value="Cyt_trans-like"/>
</dbReference>
<name>A0A2T0XCC4_9BURK</name>
<dbReference type="InterPro" id="IPR011611">
    <property type="entry name" value="PfkB_dom"/>
</dbReference>
<dbReference type="CDD" id="cd01172">
    <property type="entry name" value="RfaE_like"/>
    <property type="match status" value="1"/>
</dbReference>
<feature type="domain" description="Carbohydrate kinase PfkB" evidence="7">
    <location>
        <begin position="170"/>
        <end position="472"/>
    </location>
</feature>
<dbReference type="InterPro" id="IPR029056">
    <property type="entry name" value="Ribokinase-like"/>
</dbReference>
<dbReference type="PANTHER" id="PTHR46969:SF1">
    <property type="entry name" value="BIFUNCTIONAL PROTEIN HLDE"/>
    <property type="match status" value="1"/>
</dbReference>
<evidence type="ECO:0000256" key="3">
    <source>
        <dbReference type="ARBA" id="ARBA00022679"/>
    </source>
</evidence>
<dbReference type="InterPro" id="IPR011913">
    <property type="entry name" value="RfaE_dom_I"/>
</dbReference>